<gene>
    <name evidence="2" type="ORF">Amac_011410</name>
</gene>
<reference evidence="2 3" key="1">
    <citation type="submission" date="2019-10" db="EMBL/GenBank/DDBJ databases">
        <title>Whole genome shotgun sequence of Acrocarpospora macrocephala NBRC 16266.</title>
        <authorList>
            <person name="Ichikawa N."/>
            <person name="Kimura A."/>
            <person name="Kitahashi Y."/>
            <person name="Komaki H."/>
            <person name="Oguchi A."/>
        </authorList>
    </citation>
    <scope>NUCLEOTIDE SEQUENCE [LARGE SCALE GENOMIC DNA]</scope>
    <source>
        <strain evidence="2 3">NBRC 16266</strain>
    </source>
</reference>
<proteinExistence type="predicted"/>
<dbReference type="AlphaFoldDB" id="A0A5M3WFN6"/>
<evidence type="ECO:0000313" key="2">
    <source>
        <dbReference type="EMBL" id="GES07546.1"/>
    </source>
</evidence>
<evidence type="ECO:0000256" key="1">
    <source>
        <dbReference type="SAM" id="MobiDB-lite"/>
    </source>
</evidence>
<evidence type="ECO:0000313" key="3">
    <source>
        <dbReference type="Proteomes" id="UP000331127"/>
    </source>
</evidence>
<feature type="compositionally biased region" description="Basic residues" evidence="1">
    <location>
        <begin position="48"/>
        <end position="58"/>
    </location>
</feature>
<comment type="caution">
    <text evidence="2">The sequence shown here is derived from an EMBL/GenBank/DDBJ whole genome shotgun (WGS) entry which is preliminary data.</text>
</comment>
<organism evidence="2 3">
    <name type="scientific">Acrocarpospora macrocephala</name>
    <dbReference type="NCBI Taxonomy" id="150177"/>
    <lineage>
        <taxon>Bacteria</taxon>
        <taxon>Bacillati</taxon>
        <taxon>Actinomycetota</taxon>
        <taxon>Actinomycetes</taxon>
        <taxon>Streptosporangiales</taxon>
        <taxon>Streptosporangiaceae</taxon>
        <taxon>Acrocarpospora</taxon>
    </lineage>
</organism>
<dbReference type="EMBL" id="BLAE01000006">
    <property type="protein sequence ID" value="GES07546.1"/>
    <property type="molecule type" value="Genomic_DNA"/>
</dbReference>
<keyword evidence="3" id="KW-1185">Reference proteome</keyword>
<accession>A0A5M3WFN6</accession>
<protein>
    <submittedName>
        <fullName evidence="2">Uncharacterized protein</fullName>
    </submittedName>
</protein>
<name>A0A5M3WFN6_9ACTN</name>
<dbReference type="Proteomes" id="UP000331127">
    <property type="component" value="Unassembled WGS sequence"/>
</dbReference>
<sequence length="73" mass="8106">MILTNTITAPGEEPATCACGAALAEGQKLCRKCAARERWAKRQAARLRLKRRRNLSRRPPRDPHRTPIVGATS</sequence>
<feature type="region of interest" description="Disordered" evidence="1">
    <location>
        <begin position="48"/>
        <end position="73"/>
    </location>
</feature>